<dbReference type="GO" id="GO:0030674">
    <property type="term" value="F:protein-macromolecule adaptor activity"/>
    <property type="evidence" value="ECO:0007669"/>
    <property type="project" value="TreeGrafter"/>
</dbReference>
<dbReference type="PANTHER" id="PTHR36722:SF1">
    <property type="entry name" value="TYPE 2 DNA TOPOISOMERASE 6 SUBUNIT B-LIKE"/>
    <property type="match status" value="1"/>
</dbReference>
<dbReference type="GO" id="GO:0007131">
    <property type="term" value="P:reciprocal meiotic recombination"/>
    <property type="evidence" value="ECO:0007669"/>
    <property type="project" value="TreeGrafter"/>
</dbReference>
<name>W9RN95_9ROSA</name>
<keyword evidence="3" id="KW-1185">Reference proteome</keyword>
<organism evidence="2 3">
    <name type="scientific">Morus notabilis</name>
    <dbReference type="NCBI Taxonomy" id="981085"/>
    <lineage>
        <taxon>Eukaryota</taxon>
        <taxon>Viridiplantae</taxon>
        <taxon>Streptophyta</taxon>
        <taxon>Embryophyta</taxon>
        <taxon>Tracheophyta</taxon>
        <taxon>Spermatophyta</taxon>
        <taxon>Magnoliopsida</taxon>
        <taxon>eudicotyledons</taxon>
        <taxon>Gunneridae</taxon>
        <taxon>Pentapetalae</taxon>
        <taxon>rosids</taxon>
        <taxon>fabids</taxon>
        <taxon>Rosales</taxon>
        <taxon>Moraceae</taxon>
        <taxon>Moreae</taxon>
        <taxon>Morus</taxon>
    </lineage>
</organism>
<dbReference type="EMBL" id="KE344869">
    <property type="protein sequence ID" value="EXB82581.1"/>
    <property type="molecule type" value="Genomic_DNA"/>
</dbReference>
<dbReference type="InterPro" id="IPR034566">
    <property type="entry name" value="MTOPVIB_plant"/>
</dbReference>
<dbReference type="eggNOG" id="ENOG502QSZ1">
    <property type="taxonomic scope" value="Eukaryota"/>
</dbReference>
<evidence type="ECO:0000313" key="2">
    <source>
        <dbReference type="EMBL" id="EXB82581.1"/>
    </source>
</evidence>
<evidence type="ECO:0000256" key="1">
    <source>
        <dbReference type="SAM" id="MobiDB-lite"/>
    </source>
</evidence>
<proteinExistence type="predicted"/>
<dbReference type="AlphaFoldDB" id="W9RN95"/>
<gene>
    <name evidence="2" type="ORF">L484_027759</name>
</gene>
<dbReference type="PANTHER" id="PTHR36722">
    <property type="entry name" value="TYPE 2 DNA TOPOISOMERASE 6 SUBUNIT B-LIKE"/>
    <property type="match status" value="1"/>
</dbReference>
<reference evidence="3" key="1">
    <citation type="submission" date="2013-01" db="EMBL/GenBank/DDBJ databases">
        <title>Draft Genome Sequence of a Mulberry Tree, Morus notabilis C.K. Schneid.</title>
        <authorList>
            <person name="He N."/>
            <person name="Zhao S."/>
        </authorList>
    </citation>
    <scope>NUCLEOTIDE SEQUENCE</scope>
</reference>
<dbReference type="GO" id="GO:0042138">
    <property type="term" value="P:meiotic DNA double-strand break formation"/>
    <property type="evidence" value="ECO:0007669"/>
    <property type="project" value="InterPro"/>
</dbReference>
<dbReference type="STRING" id="981085.W9RN95"/>
<protein>
    <submittedName>
        <fullName evidence="2">Uncharacterized protein</fullName>
    </submittedName>
</protein>
<dbReference type="Proteomes" id="UP000030645">
    <property type="component" value="Unassembled WGS sequence"/>
</dbReference>
<dbReference type="GO" id="GO:0000793">
    <property type="term" value="C:condensed chromosome"/>
    <property type="evidence" value="ECO:0007669"/>
    <property type="project" value="TreeGrafter"/>
</dbReference>
<accession>W9RN95</accession>
<sequence length="591" mass="66469">MHKVAELKSALTQQNARPTPTAEAAQQEALVFEELRIQAQAKVREDFLTHTDVVSLLEKHLYNTSPEDLDFVHRPPYSPEVCRKPYPKGYETLRFSLFDGRKRNPKEHISRFLDMLGQYSSDKDLRCRERSRGRDTRAFSQVTGPTLSLVRASQKLATGGPAQWAKPMSHHLEAPLGLQALVTEPGNQALDFLCVSKMPSLRRPLQIIDHPQILSSFRSTFSSNFNIGYGDRKLFGGVSEHHAFYGSFRICRLGGTEVCLSVVKIEDVLVGEIKRFFQKMLILKIPNIATELVVERGDTPGSREEFHFLANEFNPLPFSSSHFERLKSGLEDYVLKHGNVLIKQCYSCCLSLENLKVGSGTACRVENHRNTGLVMEAVIVISEISKQITTCFRACGAKTEVLYFRDFSASPISQSSLKALTSIDWRSYGLTLGSVENQDGNVFLEWDNLPTHAHIDIVLHLYNEQYPALCHTLKFFLLHAAGFENGGLHFQIRSYAPDLAKTIAGLILSSNDSDFQQKCFSLLGVQSQGVAGETIEDCIKEKINSVIEINDKKPQRSKDAASFLFEDECFQEPELQDEEYEGTNAFSPMDI</sequence>
<feature type="region of interest" description="Disordered" evidence="1">
    <location>
        <begin position="1"/>
        <end position="23"/>
    </location>
</feature>
<evidence type="ECO:0000313" key="3">
    <source>
        <dbReference type="Proteomes" id="UP000030645"/>
    </source>
</evidence>